<dbReference type="Proteomes" id="UP000198928">
    <property type="component" value="Unassembled WGS sequence"/>
</dbReference>
<dbReference type="CDD" id="cd16936">
    <property type="entry name" value="HATPase_RsbW-like"/>
    <property type="match status" value="1"/>
</dbReference>
<dbReference type="Pfam" id="PF13426">
    <property type="entry name" value="PAS_9"/>
    <property type="match status" value="1"/>
</dbReference>
<organism evidence="4 5">
    <name type="scientific">Streptomyces pini</name>
    <dbReference type="NCBI Taxonomy" id="1520580"/>
    <lineage>
        <taxon>Bacteria</taxon>
        <taxon>Bacillati</taxon>
        <taxon>Actinomycetota</taxon>
        <taxon>Actinomycetes</taxon>
        <taxon>Kitasatosporales</taxon>
        <taxon>Streptomycetaceae</taxon>
        <taxon>Streptomyces</taxon>
    </lineage>
</organism>
<dbReference type="SMART" id="SM00331">
    <property type="entry name" value="PP2C_SIG"/>
    <property type="match status" value="1"/>
</dbReference>
<dbReference type="GO" id="GO:0016791">
    <property type="term" value="F:phosphatase activity"/>
    <property type="evidence" value="ECO:0007669"/>
    <property type="project" value="TreeGrafter"/>
</dbReference>
<dbReference type="InterPro" id="IPR036457">
    <property type="entry name" value="PPM-type-like_dom_sf"/>
</dbReference>
<keyword evidence="5" id="KW-1185">Reference proteome</keyword>
<dbReference type="InterPro" id="IPR036890">
    <property type="entry name" value="HATPase_C_sf"/>
</dbReference>
<dbReference type="InterPro" id="IPR001932">
    <property type="entry name" value="PPM-type_phosphatase-like_dom"/>
</dbReference>
<sequence length="815" mass="87374">MSPTTDRHDAGDGPARGGPVVFVMDGEGTVLRCTAGVLDLIGRPADQVRGRPMAEFATTPGPWGRAAGHLGSEPLELRTTLRHRDGTPVEVDAEVLPLPAGGEARLLMCAAPSTAGRRWTEDQSLIRALFGQSRIGLVVHDTELRTTRANLGSEFFGIPLPAKPWQHTPGRDLRSILVPEDAAAVEKQWRRVLRTGEAVIDWEHSARRLKAPDQERILSSSAFRLEDDHGRAIGVAAVFTDITEQYTARRRLALLHAAAARLGQTLDIVRNSEELTRILVPDFADLACVDLVEKVIEGDDPGAFSTGTPLRRIAVAPGGAAWPAEMYQRGDPVHARDLESDALRDGQAVLVPDLADLGKRLAPDPERQRLLFPETAASALIVPLRARGRVLGVLGLWRGRERLPFGVSDVPLAEEIASRAALSVENSRRYTSELRTVETLQRSLLPPAGVEFTAAETAGTYVPAGTAAGIGGSWYDVIPLSSTRVAFVIGDVAGHGLGATATMGRLRTAVQTLADLDLPPEELLTHLDDLATRLAYTEPQPDGSAGGVVGASCLYCVYDPVTGRCAMASAGHPPPILTSAEGRTRHVNLKPGPALGVGGMPFEPVELHLGPGSVLAFYTNQLVAHDEMSSEGLTRRLRESLHAAVEAGGSPADIGRTAVDRVLTEPAADDIALLVARVRALPEGATVAWRFTADPTVVGQARELVTTQLTAWGLEEMAFTTELIVSELVTNAIRYAGSPIGLRLIRDKTLICEVSDPSQTQPHLRRARLTDEGGRGLFLIAQLAHRWGSRYTPSGKTIWTEQALGAVPEIPLDVF</sequence>
<dbReference type="InterPro" id="IPR003018">
    <property type="entry name" value="GAF"/>
</dbReference>
<dbReference type="SUPFAM" id="SSF55874">
    <property type="entry name" value="ATPase domain of HSP90 chaperone/DNA topoisomerase II/histidine kinase"/>
    <property type="match status" value="1"/>
</dbReference>
<dbReference type="FunFam" id="3.30.450.40:FF:000035">
    <property type="entry name" value="PAS sensor protein"/>
    <property type="match status" value="1"/>
</dbReference>
<evidence type="ECO:0000259" key="2">
    <source>
        <dbReference type="SMART" id="SM00065"/>
    </source>
</evidence>
<dbReference type="InterPro" id="IPR000014">
    <property type="entry name" value="PAS"/>
</dbReference>
<keyword evidence="1" id="KW-0378">Hydrolase</keyword>
<dbReference type="FunFam" id="3.30.565.10:FF:000028">
    <property type="entry name" value="PAS sensor protein"/>
    <property type="match status" value="1"/>
</dbReference>
<dbReference type="Gene3D" id="3.30.450.20">
    <property type="entry name" value="PAS domain"/>
    <property type="match status" value="2"/>
</dbReference>
<name>A0A1I3ZV45_9ACTN</name>
<dbReference type="SMART" id="SM00065">
    <property type="entry name" value="GAF"/>
    <property type="match status" value="1"/>
</dbReference>
<dbReference type="SUPFAM" id="SSF55785">
    <property type="entry name" value="PYP-like sensor domain (PAS domain)"/>
    <property type="match status" value="2"/>
</dbReference>
<dbReference type="InterPro" id="IPR029016">
    <property type="entry name" value="GAF-like_dom_sf"/>
</dbReference>
<evidence type="ECO:0000259" key="3">
    <source>
        <dbReference type="SMART" id="SM00331"/>
    </source>
</evidence>
<evidence type="ECO:0000256" key="1">
    <source>
        <dbReference type="ARBA" id="ARBA00022801"/>
    </source>
</evidence>
<dbReference type="InterPro" id="IPR035965">
    <property type="entry name" value="PAS-like_dom_sf"/>
</dbReference>
<dbReference type="Gene3D" id="3.30.450.40">
    <property type="match status" value="1"/>
</dbReference>
<dbReference type="PANTHER" id="PTHR43156">
    <property type="entry name" value="STAGE II SPORULATION PROTEIN E-RELATED"/>
    <property type="match status" value="1"/>
</dbReference>
<dbReference type="InterPro" id="IPR013656">
    <property type="entry name" value="PAS_4"/>
</dbReference>
<dbReference type="RefSeq" id="WP_245793542.1">
    <property type="nucleotide sequence ID" value="NZ_FOSG01000006.1"/>
</dbReference>
<dbReference type="AlphaFoldDB" id="A0A1I3ZV45"/>
<dbReference type="SUPFAM" id="SSF55781">
    <property type="entry name" value="GAF domain-like"/>
    <property type="match status" value="1"/>
</dbReference>
<dbReference type="EMBL" id="FOSG01000006">
    <property type="protein sequence ID" value="SFK47399.1"/>
    <property type="molecule type" value="Genomic_DNA"/>
</dbReference>
<dbReference type="Gene3D" id="3.30.565.10">
    <property type="entry name" value="Histidine kinase-like ATPase, C-terminal domain"/>
    <property type="match status" value="1"/>
</dbReference>
<accession>A0A1I3ZV45</accession>
<dbReference type="Pfam" id="PF07228">
    <property type="entry name" value="SpoIIE"/>
    <property type="match status" value="1"/>
</dbReference>
<dbReference type="Gene3D" id="3.60.40.10">
    <property type="entry name" value="PPM-type phosphatase domain"/>
    <property type="match status" value="1"/>
</dbReference>
<dbReference type="PANTHER" id="PTHR43156:SF2">
    <property type="entry name" value="STAGE II SPORULATION PROTEIN E"/>
    <property type="match status" value="1"/>
</dbReference>
<proteinExistence type="predicted"/>
<evidence type="ECO:0000313" key="4">
    <source>
        <dbReference type="EMBL" id="SFK47399.1"/>
    </source>
</evidence>
<protein>
    <submittedName>
        <fullName evidence="4">Serine phosphatase RsbU, regulator of sigma subunit</fullName>
    </submittedName>
</protein>
<feature type="domain" description="GAF" evidence="2">
    <location>
        <begin position="250"/>
        <end position="434"/>
    </location>
</feature>
<dbReference type="InterPro" id="IPR003594">
    <property type="entry name" value="HATPase_dom"/>
</dbReference>
<reference evidence="5" key="1">
    <citation type="submission" date="2016-10" db="EMBL/GenBank/DDBJ databases">
        <authorList>
            <person name="Varghese N."/>
            <person name="Submissions S."/>
        </authorList>
    </citation>
    <scope>NUCLEOTIDE SEQUENCE [LARGE SCALE GENOMIC DNA]</scope>
    <source>
        <strain evidence="5">PL19</strain>
    </source>
</reference>
<dbReference type="InterPro" id="IPR052016">
    <property type="entry name" value="Bact_Sigma-Reg"/>
</dbReference>
<gene>
    <name evidence="4" type="ORF">SAMN05192584_106166</name>
</gene>
<dbReference type="Pfam" id="PF08448">
    <property type="entry name" value="PAS_4"/>
    <property type="match status" value="1"/>
</dbReference>
<dbReference type="Pfam" id="PF01590">
    <property type="entry name" value="GAF"/>
    <property type="match status" value="1"/>
</dbReference>
<evidence type="ECO:0000313" key="5">
    <source>
        <dbReference type="Proteomes" id="UP000198928"/>
    </source>
</evidence>
<feature type="domain" description="PPM-type phosphatase" evidence="3">
    <location>
        <begin position="457"/>
        <end position="678"/>
    </location>
</feature>
<dbReference type="Pfam" id="PF13581">
    <property type="entry name" value="HATPase_c_2"/>
    <property type="match status" value="1"/>
</dbReference>